<organism evidence="2 3">
    <name type="scientific">Aporhodopirellula aestuarii</name>
    <dbReference type="NCBI Taxonomy" id="2950107"/>
    <lineage>
        <taxon>Bacteria</taxon>
        <taxon>Pseudomonadati</taxon>
        <taxon>Planctomycetota</taxon>
        <taxon>Planctomycetia</taxon>
        <taxon>Pirellulales</taxon>
        <taxon>Pirellulaceae</taxon>
        <taxon>Aporhodopirellula</taxon>
    </lineage>
</organism>
<dbReference type="PANTHER" id="PTHR30121:SF11">
    <property type="entry name" value="AAA+ ATPASE DOMAIN-CONTAINING PROTEIN"/>
    <property type="match status" value="1"/>
</dbReference>
<evidence type="ECO:0000313" key="2">
    <source>
        <dbReference type="EMBL" id="MCM2374572.1"/>
    </source>
</evidence>
<feature type="region of interest" description="Disordered" evidence="1">
    <location>
        <begin position="885"/>
        <end position="919"/>
    </location>
</feature>
<keyword evidence="3" id="KW-1185">Reference proteome</keyword>
<comment type="caution">
    <text evidence="2">The sequence shown here is derived from an EMBL/GenBank/DDBJ whole genome shotgun (WGS) entry which is preliminary data.</text>
</comment>
<feature type="region of interest" description="Disordered" evidence="1">
    <location>
        <begin position="1"/>
        <end position="22"/>
    </location>
</feature>
<reference evidence="2 3" key="1">
    <citation type="journal article" date="2022" name="Syst. Appl. Microbiol.">
        <title>Rhodopirellula aestuarii sp. nov., a novel member of the genus Rhodopirellula isolated from brackish sediments collected in the Tagus River estuary, Portugal.</title>
        <authorList>
            <person name="Vitorino I.R."/>
            <person name="Klimek D."/>
            <person name="Calusinska M."/>
            <person name="Lobo-da-Cunha A."/>
            <person name="Vasconcelos V."/>
            <person name="Lage O.M."/>
        </authorList>
    </citation>
    <scope>NUCLEOTIDE SEQUENCE [LARGE SCALE GENOMIC DNA]</scope>
    <source>
        <strain evidence="2 3">ICT_H3.1</strain>
    </source>
</reference>
<dbReference type="RefSeq" id="WP_250932474.1">
    <property type="nucleotide sequence ID" value="NZ_JAMQBK010000090.1"/>
</dbReference>
<name>A0ABT0UC41_9BACT</name>
<gene>
    <name evidence="2" type="ORF">NB063_28460</name>
</gene>
<dbReference type="InterPro" id="IPR051162">
    <property type="entry name" value="T4SS_component"/>
</dbReference>
<evidence type="ECO:0000256" key="1">
    <source>
        <dbReference type="SAM" id="MobiDB-lite"/>
    </source>
</evidence>
<protein>
    <recommendedName>
        <fullName evidence="4">Type IV secretion system coupling protein TraD DNA-binding domain-containing protein</fullName>
    </recommendedName>
</protein>
<proteinExistence type="predicted"/>
<dbReference type="CDD" id="cd01127">
    <property type="entry name" value="TrwB_TraG_TraD_VirD4"/>
    <property type="match status" value="1"/>
</dbReference>
<feature type="compositionally biased region" description="Polar residues" evidence="1">
    <location>
        <begin position="905"/>
        <end position="919"/>
    </location>
</feature>
<dbReference type="PANTHER" id="PTHR30121">
    <property type="entry name" value="UNCHARACTERIZED PROTEIN YJGR-RELATED"/>
    <property type="match status" value="1"/>
</dbReference>
<dbReference type="InterPro" id="IPR003688">
    <property type="entry name" value="TraG/VirD4"/>
</dbReference>
<dbReference type="Proteomes" id="UP001202961">
    <property type="component" value="Unassembled WGS sequence"/>
</dbReference>
<dbReference type="SUPFAM" id="SSF52540">
    <property type="entry name" value="P-loop containing nucleoside triphosphate hydrolases"/>
    <property type="match status" value="1"/>
</dbReference>
<evidence type="ECO:0008006" key="4">
    <source>
        <dbReference type="Google" id="ProtNLM"/>
    </source>
</evidence>
<accession>A0ABT0UC41</accession>
<evidence type="ECO:0000313" key="3">
    <source>
        <dbReference type="Proteomes" id="UP001202961"/>
    </source>
</evidence>
<dbReference type="InterPro" id="IPR027417">
    <property type="entry name" value="P-loop_NTPase"/>
</dbReference>
<sequence length="919" mass="100129">MKPEQRQRSLEPVCLDGESNTSPAAKLEEKKLQLCEERLMQEDKKFRVEAMRAKLAQVIGRESVQPAEACNTPVIQIESGGSKLALSGFRVATMEDCRSKNGMEPATEALERLFVDQHEQWLAFAETVASLPVRTEYLHGTLTNRDPEAREAKTEAFLIAIGRSPIQATAERRAQENADTLLDVARAALTSADFETLDTAMLQAIGDLLQDGQATEFTRRTTVVPPGNELMVAAVLQASRGESTESLGSQGNVRSTWTPKPDSWERLLKAMRSQAGATAFVAHVTTGSALAGDSLDAMIASCGEFGSSSDQTALDIVHDAARQTAAISLAALTGEVLAARIFLVGASTPKASLIATVRNSLHRDSAGVNSLPGGVNAKTVEVSEVMRSMATPKPQELFHPTEAVSFLRLPIPVSLGMGLPVRQFDNIDIERGASGSDVLLGMAIHQGRRVEMRTDENVRFEHAYIVGKTGSGKSTWMGEQIIDDIGRGRGVAVIDPHGTLIASVLQRMPAERAGDVIIVDPTDATRPVGLNPLMIHESDPITYRAARDLVINDLYCDLEHSYGDNWNNVSGPVCEAHIRGMLGLLLGVAPPNGKWKPSLAMLRSLYSNPAMRAALLTRLSGKDPDTEDFIREMESARGDLDIRNLSVYIASKFNRFISDSAMRNVICQDRSIDFVEVIRKRKILFVNLGRGRFGEHPSRLLASNVVSRLRQAAMQQTPETATPFHLFADECQLFADGRIAELLSGARKYKLSVTLANQYVDQLPEDVFASIMGNVATIVALRVSAMDAMRLAGGMGMNVNPATLTDLPNFTGVVRSHGTVGREPFTIRIENHRDAPNPKQEKLIREISRLKHGQDHRVIEAQLRKARNAFPTVEQSLQQLPQSLAVTTSQDAASDDETKEAASPVTEQSTICLTTPPEN</sequence>
<dbReference type="Pfam" id="PF02534">
    <property type="entry name" value="T4SS-DNA_transf"/>
    <property type="match status" value="1"/>
</dbReference>
<dbReference type="EMBL" id="JAMQBK010000090">
    <property type="protein sequence ID" value="MCM2374572.1"/>
    <property type="molecule type" value="Genomic_DNA"/>
</dbReference>
<dbReference type="Gene3D" id="3.40.50.300">
    <property type="entry name" value="P-loop containing nucleotide triphosphate hydrolases"/>
    <property type="match status" value="2"/>
</dbReference>